<dbReference type="Proteomes" id="UP000239485">
    <property type="component" value="Unassembled WGS sequence"/>
</dbReference>
<comment type="caution">
    <text evidence="1">The sequence shown here is derived from an EMBL/GenBank/DDBJ whole genome shotgun (WGS) entry which is preliminary data.</text>
</comment>
<dbReference type="AlphaFoldDB" id="A0A2S6IHV2"/>
<protein>
    <submittedName>
        <fullName evidence="1">Uncharacterized protein</fullName>
    </submittedName>
</protein>
<evidence type="ECO:0000313" key="2">
    <source>
        <dbReference type="Proteomes" id="UP000239485"/>
    </source>
</evidence>
<reference evidence="1 2" key="1">
    <citation type="submission" date="2018-02" db="EMBL/GenBank/DDBJ databases">
        <title>Genomic Encyclopedia of Archaeal and Bacterial Type Strains, Phase II (KMG-II): from individual species to whole genera.</title>
        <authorList>
            <person name="Goeker M."/>
        </authorList>
    </citation>
    <scope>NUCLEOTIDE SEQUENCE [LARGE SCALE GENOMIC DNA]</scope>
    <source>
        <strain evidence="1 2">DSM 22857</strain>
    </source>
</reference>
<proteinExistence type="predicted"/>
<gene>
    <name evidence="1" type="ORF">CLV92_10975</name>
</gene>
<name>A0A2S6IHV2_9ACTN</name>
<dbReference type="EMBL" id="PTJD01000009">
    <property type="protein sequence ID" value="PPK93799.1"/>
    <property type="molecule type" value="Genomic_DNA"/>
</dbReference>
<organism evidence="1 2">
    <name type="scientific">Kineococcus xinjiangensis</name>
    <dbReference type="NCBI Taxonomy" id="512762"/>
    <lineage>
        <taxon>Bacteria</taxon>
        <taxon>Bacillati</taxon>
        <taxon>Actinomycetota</taxon>
        <taxon>Actinomycetes</taxon>
        <taxon>Kineosporiales</taxon>
        <taxon>Kineosporiaceae</taxon>
        <taxon>Kineococcus</taxon>
    </lineage>
</organism>
<sequence length="120" mass="13333">MDGDDSRRRGGERDLHIRARETGAYRWASREAARQGGTRGASPEMRDLLAQEAAHVAAEHDHAEAHEHENGATLEQAQRLRTALDVFTAARDLHDEDPQVVRGAARRLLDLDARAEVPHS</sequence>
<keyword evidence="2" id="KW-1185">Reference proteome</keyword>
<dbReference type="RefSeq" id="WP_104433343.1">
    <property type="nucleotide sequence ID" value="NZ_PTJD01000009.1"/>
</dbReference>
<accession>A0A2S6IHV2</accession>
<evidence type="ECO:0000313" key="1">
    <source>
        <dbReference type="EMBL" id="PPK93799.1"/>
    </source>
</evidence>